<evidence type="ECO:0000313" key="2">
    <source>
        <dbReference type="Proteomes" id="UP000198963"/>
    </source>
</evidence>
<sequence length="53" mass="6079">MDEKIDTAIQYYSKKLNIVNSKTNLSADEIIHYGEEMAVIEYKLTALEVAKEN</sequence>
<dbReference type="AlphaFoldDB" id="A0A1H1SIH9"/>
<accession>A0A1H1SIH9</accession>
<dbReference type="RefSeq" id="WP_172837593.1">
    <property type="nucleotide sequence ID" value="NZ_LT629774.1"/>
</dbReference>
<evidence type="ECO:0000313" key="1">
    <source>
        <dbReference type="EMBL" id="SDS47762.1"/>
    </source>
</evidence>
<dbReference type="EMBL" id="LT629774">
    <property type="protein sequence ID" value="SDS47762.1"/>
    <property type="molecule type" value="Genomic_DNA"/>
</dbReference>
<keyword evidence="2" id="KW-1185">Reference proteome</keyword>
<organism evidence="1 2">
    <name type="scientific">Winogradskyella sediminis</name>
    <dbReference type="NCBI Taxonomy" id="1382466"/>
    <lineage>
        <taxon>Bacteria</taxon>
        <taxon>Pseudomonadati</taxon>
        <taxon>Bacteroidota</taxon>
        <taxon>Flavobacteriia</taxon>
        <taxon>Flavobacteriales</taxon>
        <taxon>Flavobacteriaceae</taxon>
        <taxon>Winogradskyella</taxon>
    </lineage>
</organism>
<dbReference type="Proteomes" id="UP000198963">
    <property type="component" value="Chromosome I"/>
</dbReference>
<proteinExistence type="predicted"/>
<gene>
    <name evidence="1" type="ORF">SAMN04489797_1684</name>
</gene>
<protein>
    <submittedName>
        <fullName evidence="1">Uncharacterized protein</fullName>
    </submittedName>
</protein>
<reference evidence="1 2" key="1">
    <citation type="submission" date="2016-10" db="EMBL/GenBank/DDBJ databases">
        <authorList>
            <person name="Varghese N."/>
            <person name="Submissions S."/>
        </authorList>
    </citation>
    <scope>NUCLEOTIDE SEQUENCE [LARGE SCALE GENOMIC DNA]</scope>
    <source>
        <strain evidence="1 2">RHA_55</strain>
    </source>
</reference>
<dbReference type="STRING" id="1249933.SAMN04489797_1684"/>
<name>A0A1H1SIH9_9FLAO</name>